<feature type="transmembrane region" description="Helical" evidence="2">
    <location>
        <begin position="6"/>
        <end position="25"/>
    </location>
</feature>
<evidence type="ECO:0000313" key="3">
    <source>
        <dbReference type="EMBL" id="EWC91505.1"/>
    </source>
</evidence>
<dbReference type="PATRIC" id="fig|887901.3.peg.1451"/>
<dbReference type="RefSeq" id="WP_044169408.1">
    <property type="nucleotide sequence ID" value="NZ_JDFF01000024.1"/>
</dbReference>
<feature type="coiled-coil region" evidence="1">
    <location>
        <begin position="25"/>
        <end position="52"/>
    </location>
</feature>
<comment type="caution">
    <text evidence="3">The sequence shown here is derived from an EMBL/GenBank/DDBJ whole genome shotgun (WGS) entry which is preliminary data.</text>
</comment>
<evidence type="ECO:0000313" key="4">
    <source>
        <dbReference type="Proteomes" id="UP000023482"/>
    </source>
</evidence>
<keyword evidence="2" id="KW-0812">Transmembrane</keyword>
<evidence type="ECO:0000256" key="1">
    <source>
        <dbReference type="SAM" id="Coils"/>
    </source>
</evidence>
<keyword evidence="4" id="KW-1185">Reference proteome</keyword>
<dbReference type="AlphaFoldDB" id="Z4WUR3"/>
<protein>
    <submittedName>
        <fullName evidence="3">Uncharacterized protein</fullName>
    </submittedName>
</protein>
<feature type="coiled-coil region" evidence="1">
    <location>
        <begin position="85"/>
        <end position="172"/>
    </location>
</feature>
<sequence length="301" mass="33869">MKTKHVLIAALAVIVALVIGFIFILRSQRTELEEEKAVLVNQQRDIMEEELTKLAAEYDIQYKKLSAGQGEQKFSLATDSLISQILAERAKVEQLQKELKASKATSAKRIDQLSREVTTLRNVLRTYVVQIDSLQATNERLRAENTEVKENYNRVTSQAQQLSNEKAHLSDRVKLAAKLDATAISVTPIDKRGKHTKSLSKVVNLQIRFTISKNVTAEVGEKTFYCRITQPNDELLVKAGAGTFAFEGKQIPYSIRREIEYNGEETPLVMYWPVEESLQSGTYQLRIFADGNLIGSASFSL</sequence>
<proteinExistence type="predicted"/>
<dbReference type="Gene3D" id="1.20.5.1700">
    <property type="match status" value="1"/>
</dbReference>
<keyword evidence="2" id="KW-0472">Membrane</keyword>
<reference evidence="3 4" key="1">
    <citation type="submission" date="2014-01" db="EMBL/GenBank/DDBJ databases">
        <authorList>
            <person name="Durkin A.S."/>
            <person name="McCorrison J."/>
            <person name="Torralba M."/>
            <person name="Gillis M."/>
            <person name="Haft D.H."/>
            <person name="Methe B."/>
            <person name="Sutton G."/>
            <person name="Nelson K.E."/>
        </authorList>
    </citation>
    <scope>NUCLEOTIDE SEQUENCE [LARGE SCALE GENOMIC DNA]</scope>
    <source>
        <strain evidence="3 4">ATCC 51270</strain>
    </source>
</reference>
<accession>Z4WUR3</accession>
<evidence type="ECO:0000256" key="2">
    <source>
        <dbReference type="SAM" id="Phobius"/>
    </source>
</evidence>
<organism evidence="3 4">
    <name type="scientific">Porphyromonas catoniae ATCC 51270</name>
    <dbReference type="NCBI Taxonomy" id="887901"/>
    <lineage>
        <taxon>Bacteria</taxon>
        <taxon>Pseudomonadati</taxon>
        <taxon>Bacteroidota</taxon>
        <taxon>Bacteroidia</taxon>
        <taxon>Bacteroidales</taxon>
        <taxon>Porphyromonadaceae</taxon>
        <taxon>Porphyromonas</taxon>
    </lineage>
</organism>
<keyword evidence="2" id="KW-1133">Transmembrane helix</keyword>
<dbReference type="Proteomes" id="UP000023482">
    <property type="component" value="Unassembled WGS sequence"/>
</dbReference>
<dbReference type="EMBL" id="JDFF01000024">
    <property type="protein sequence ID" value="EWC91505.1"/>
    <property type="molecule type" value="Genomic_DNA"/>
</dbReference>
<dbReference type="OrthoDB" id="1115172at2"/>
<keyword evidence="1" id="KW-0175">Coiled coil</keyword>
<name>Z4WUR3_9PORP</name>
<gene>
    <name evidence="3" type="ORF">HMPREF0636_0443</name>
</gene>